<dbReference type="Proteomes" id="UP000677804">
    <property type="component" value="Chromosome"/>
</dbReference>
<evidence type="ECO:0008006" key="3">
    <source>
        <dbReference type="Google" id="ProtNLM"/>
    </source>
</evidence>
<dbReference type="EMBL" id="CP074405">
    <property type="protein sequence ID" value="QVI63019.1"/>
    <property type="molecule type" value="Genomic_DNA"/>
</dbReference>
<keyword evidence="2" id="KW-1185">Reference proteome</keyword>
<protein>
    <recommendedName>
        <fullName evidence="3">DUF222 domain-containing protein</fullName>
    </recommendedName>
</protein>
<reference evidence="1 2" key="1">
    <citation type="submission" date="2021-05" db="EMBL/GenBank/DDBJ databases">
        <title>Novel species in genus Cellulomonas.</title>
        <authorList>
            <person name="Zhang G."/>
        </authorList>
    </citation>
    <scope>NUCLEOTIDE SEQUENCE [LARGE SCALE GENOMIC DNA]</scope>
    <source>
        <strain evidence="2">zg-ZUI222</strain>
    </source>
</reference>
<dbReference type="RefSeq" id="WP_207340494.1">
    <property type="nucleotide sequence ID" value="NZ_CP074405.1"/>
</dbReference>
<evidence type="ECO:0000313" key="1">
    <source>
        <dbReference type="EMBL" id="QVI63019.1"/>
    </source>
</evidence>
<proteinExistence type="predicted"/>
<sequence>MTPASREATFRTCWDRALADLELEVEHAEELLRVAHLPAPQDVAQRAAWHPPADLGPLPASLVARARALHARQLDVARRLAEQAAVSRRHLAAATALRERPPAQPVYLDLEG</sequence>
<evidence type="ECO:0000313" key="2">
    <source>
        <dbReference type="Proteomes" id="UP000677804"/>
    </source>
</evidence>
<organism evidence="1 2">
    <name type="scientific">Cellulomonas wangleii</name>
    <dbReference type="NCBI Taxonomy" id="2816956"/>
    <lineage>
        <taxon>Bacteria</taxon>
        <taxon>Bacillati</taxon>
        <taxon>Actinomycetota</taxon>
        <taxon>Actinomycetes</taxon>
        <taxon>Micrococcales</taxon>
        <taxon>Cellulomonadaceae</taxon>
        <taxon>Cellulomonas</taxon>
    </lineage>
</organism>
<name>A0ABX8D6G8_9CELL</name>
<accession>A0ABX8D6G8</accession>
<gene>
    <name evidence="1" type="ORF">KG103_03600</name>
</gene>